<accession>A0ABY0T7X9</accession>
<name>A0ABY0T7X9_9PROT</name>
<comment type="caution">
    <text evidence="1">The sequence shown here is derived from an EMBL/GenBank/DDBJ whole genome shotgun (WGS) entry which is preliminary data.</text>
</comment>
<protein>
    <submittedName>
        <fullName evidence="1">Phospholipid transport system substrate-binding protein</fullName>
    </submittedName>
</protein>
<reference evidence="1 2" key="1">
    <citation type="submission" date="2016-10" db="EMBL/GenBank/DDBJ databases">
        <authorList>
            <person name="Varghese N."/>
            <person name="Submissions S."/>
        </authorList>
    </citation>
    <scope>NUCLEOTIDE SEQUENCE [LARGE SCALE GENOMIC DNA]</scope>
    <source>
        <strain evidence="1 2">Nl1</strain>
    </source>
</reference>
<dbReference type="InterPro" id="IPR042245">
    <property type="entry name" value="Tgt2/MlaC_sf"/>
</dbReference>
<sequence length="226" mass="25912">MLRYSAVSTFAVKVVNMKVLRAIKSVLQFQIIVAAMLMVTPVSWAETMDSGSPEQVVSHLHESLIKAMREGAKLGYRGRLELLTPVINQTHDLDFIARTTLGPNWTQLSTAQQQTFTDVFRKLSIGTYAGWFKSHEGERFEFLERQVMPREQIMVRSRLVPLKGEPVRFDYILRQGKEGWRIVNILADGVSDLALKRVEYRAILQRDGFQTLIDMLKKKIALTEEE</sequence>
<dbReference type="PANTHER" id="PTHR36573:SF1">
    <property type="entry name" value="INTERMEMBRANE PHOSPHOLIPID TRANSPORT SYSTEM BINDING PROTEIN MLAC"/>
    <property type="match status" value="1"/>
</dbReference>
<evidence type="ECO:0000313" key="2">
    <source>
        <dbReference type="Proteomes" id="UP000183471"/>
    </source>
</evidence>
<dbReference type="Gene3D" id="3.10.450.710">
    <property type="entry name" value="Tgt2/MlaC"/>
    <property type="match status" value="1"/>
</dbReference>
<dbReference type="EMBL" id="FNKY01000001">
    <property type="protein sequence ID" value="SDQ41156.1"/>
    <property type="molecule type" value="Genomic_DNA"/>
</dbReference>
<dbReference type="InterPro" id="IPR017842">
    <property type="entry name" value="Hopanoid_biosyn-assoc_HpnM"/>
</dbReference>
<dbReference type="Pfam" id="PF05494">
    <property type="entry name" value="MlaC"/>
    <property type="match status" value="1"/>
</dbReference>
<dbReference type="Proteomes" id="UP000183471">
    <property type="component" value="Unassembled WGS sequence"/>
</dbReference>
<evidence type="ECO:0000313" key="1">
    <source>
        <dbReference type="EMBL" id="SDQ41156.1"/>
    </source>
</evidence>
<gene>
    <name evidence="1" type="ORF">SAMN05216402_0750</name>
</gene>
<dbReference type="InterPro" id="IPR008869">
    <property type="entry name" value="MlaC/ttg2D"/>
</dbReference>
<keyword evidence="2" id="KW-1185">Reference proteome</keyword>
<organism evidence="1 2">
    <name type="scientific">Nitrosospira multiformis</name>
    <dbReference type="NCBI Taxonomy" id="1231"/>
    <lineage>
        <taxon>Bacteria</taxon>
        <taxon>Pseudomonadati</taxon>
        <taxon>Pseudomonadota</taxon>
        <taxon>Betaproteobacteria</taxon>
        <taxon>Nitrosomonadales</taxon>
        <taxon>Nitrosomonadaceae</taxon>
        <taxon>Nitrosospira</taxon>
    </lineage>
</organism>
<dbReference type="NCBIfam" id="TIGR03481">
    <property type="entry name" value="HpnM"/>
    <property type="match status" value="1"/>
</dbReference>
<dbReference type="PANTHER" id="PTHR36573">
    <property type="entry name" value="INTERMEMBRANE PHOSPHOLIPID TRANSPORT SYSTEM BINDING PROTEIN MLAC"/>
    <property type="match status" value="1"/>
</dbReference>
<proteinExistence type="predicted"/>